<dbReference type="AlphaFoldDB" id="A0A6A1VTT4"/>
<organism evidence="2 3">
    <name type="scientific">Morella rubra</name>
    <name type="common">Chinese bayberry</name>
    <dbReference type="NCBI Taxonomy" id="262757"/>
    <lineage>
        <taxon>Eukaryota</taxon>
        <taxon>Viridiplantae</taxon>
        <taxon>Streptophyta</taxon>
        <taxon>Embryophyta</taxon>
        <taxon>Tracheophyta</taxon>
        <taxon>Spermatophyta</taxon>
        <taxon>Magnoliopsida</taxon>
        <taxon>eudicotyledons</taxon>
        <taxon>Gunneridae</taxon>
        <taxon>Pentapetalae</taxon>
        <taxon>rosids</taxon>
        <taxon>fabids</taxon>
        <taxon>Fagales</taxon>
        <taxon>Myricaceae</taxon>
        <taxon>Morella</taxon>
    </lineage>
</organism>
<proteinExistence type="predicted"/>
<accession>A0A6A1VTT4</accession>
<name>A0A6A1VTT4_9ROSI</name>
<evidence type="ECO:0000256" key="1">
    <source>
        <dbReference type="SAM" id="MobiDB-lite"/>
    </source>
</evidence>
<dbReference type="EMBL" id="RXIC02000022">
    <property type="protein sequence ID" value="KAB1216321.1"/>
    <property type="molecule type" value="Genomic_DNA"/>
</dbReference>
<sequence length="113" mass="12840">MPKGKRDSQPASTRALKDPIPSRLGLKTGKKKKKEEQIVKWVTLNRCRIVGILIRIKCRRKSAELDQRKGNGVIGLVQGNMFEGFGSVRNRERGRDFAPEQEDFAGKSMTLWD</sequence>
<protein>
    <submittedName>
        <fullName evidence="2">Uncharacterized protein</fullName>
    </submittedName>
</protein>
<gene>
    <name evidence="2" type="ORF">CJ030_MR4G003067</name>
</gene>
<feature type="region of interest" description="Disordered" evidence="1">
    <location>
        <begin position="93"/>
        <end position="113"/>
    </location>
</feature>
<comment type="caution">
    <text evidence="2">The sequence shown here is derived from an EMBL/GenBank/DDBJ whole genome shotgun (WGS) entry which is preliminary data.</text>
</comment>
<dbReference type="Proteomes" id="UP000516437">
    <property type="component" value="Chromosome 4"/>
</dbReference>
<feature type="region of interest" description="Disordered" evidence="1">
    <location>
        <begin position="1"/>
        <end position="31"/>
    </location>
</feature>
<keyword evidence="3" id="KW-1185">Reference proteome</keyword>
<evidence type="ECO:0000313" key="3">
    <source>
        <dbReference type="Proteomes" id="UP000516437"/>
    </source>
</evidence>
<evidence type="ECO:0000313" key="2">
    <source>
        <dbReference type="EMBL" id="KAB1216321.1"/>
    </source>
</evidence>
<reference evidence="2 3" key="1">
    <citation type="journal article" date="2019" name="Plant Biotechnol. J.">
        <title>The red bayberry genome and genetic basis of sex determination.</title>
        <authorList>
            <person name="Jia H.M."/>
            <person name="Jia H.J."/>
            <person name="Cai Q.L."/>
            <person name="Wang Y."/>
            <person name="Zhao H.B."/>
            <person name="Yang W.F."/>
            <person name="Wang G.Y."/>
            <person name="Li Y.H."/>
            <person name="Zhan D.L."/>
            <person name="Shen Y.T."/>
            <person name="Niu Q.F."/>
            <person name="Chang L."/>
            <person name="Qiu J."/>
            <person name="Zhao L."/>
            <person name="Xie H.B."/>
            <person name="Fu W.Y."/>
            <person name="Jin J."/>
            <person name="Li X.W."/>
            <person name="Jiao Y."/>
            <person name="Zhou C.C."/>
            <person name="Tu T."/>
            <person name="Chai C.Y."/>
            <person name="Gao J.L."/>
            <person name="Fan L.J."/>
            <person name="van de Weg E."/>
            <person name="Wang J.Y."/>
            <person name="Gao Z.S."/>
        </authorList>
    </citation>
    <scope>NUCLEOTIDE SEQUENCE [LARGE SCALE GENOMIC DNA]</scope>
    <source>
        <tissue evidence="2">Leaves</tissue>
    </source>
</reference>